<evidence type="ECO:0000256" key="4">
    <source>
        <dbReference type="ARBA" id="ARBA00022496"/>
    </source>
</evidence>
<dbReference type="PANTHER" id="PTHR32552:SF81">
    <property type="entry name" value="TONB-DEPENDENT OUTER MEMBRANE RECEPTOR"/>
    <property type="match status" value="1"/>
</dbReference>
<dbReference type="PROSITE" id="PS52016">
    <property type="entry name" value="TONB_DEPENDENT_REC_3"/>
    <property type="match status" value="1"/>
</dbReference>
<evidence type="ECO:0000259" key="15">
    <source>
        <dbReference type="Pfam" id="PF07715"/>
    </source>
</evidence>
<evidence type="ECO:0000256" key="12">
    <source>
        <dbReference type="RuleBase" id="RU003357"/>
    </source>
</evidence>
<dbReference type="Gene3D" id="2.170.130.10">
    <property type="entry name" value="TonB-dependent receptor, plug domain"/>
    <property type="match status" value="1"/>
</dbReference>
<evidence type="ECO:0000256" key="8">
    <source>
        <dbReference type="ARBA" id="ARBA00023077"/>
    </source>
</evidence>
<name>A0A0R2UC79_9GAMM</name>
<evidence type="ECO:0000256" key="6">
    <source>
        <dbReference type="ARBA" id="ARBA00023004"/>
    </source>
</evidence>
<dbReference type="Pfam" id="PF07715">
    <property type="entry name" value="Plug"/>
    <property type="match status" value="1"/>
</dbReference>
<dbReference type="InterPro" id="IPR012910">
    <property type="entry name" value="Plug_dom"/>
</dbReference>
<evidence type="ECO:0000256" key="10">
    <source>
        <dbReference type="ARBA" id="ARBA00023237"/>
    </source>
</evidence>
<dbReference type="EMBL" id="LICA01000019">
    <property type="protein sequence ID" value="KRO97073.1"/>
    <property type="molecule type" value="Genomic_DNA"/>
</dbReference>
<comment type="similarity">
    <text evidence="11 12">Belongs to the TonB-dependent receptor family.</text>
</comment>
<keyword evidence="5 11" id="KW-0812">Transmembrane</keyword>
<feature type="chain" id="PRO_5006425291" description="TonB-dependent receptor" evidence="13">
    <location>
        <begin position="30"/>
        <end position="863"/>
    </location>
</feature>
<keyword evidence="8 12" id="KW-0798">TonB box</keyword>
<evidence type="ECO:0000256" key="11">
    <source>
        <dbReference type="PROSITE-ProRule" id="PRU01360"/>
    </source>
</evidence>
<sequence>MSNQNFKIKITPLAAAITAALGLTSFAYAQDEEVSSRSIEEVLVTARKRTESVLEIPSSIQALSGDDLKDMGARGLSDYSRFMPSVTVVDYGAGSSNIVFRGATTSEGYVGQSTSSVYLDEIALTTTGQQPSIRMVDIERVEALTGPQGTLYGSDSQAGTLKIVTNKPEMNVSEIIIDGAFRGSSAGEGSHDGSIVINIPLVDDKLAARIVAFNAKDGGYIDNVFGRTITNDLKADAIYGRSPSGWGTLDNADVVGEDINDHKVKGWRAAVRWDINESWDATLSYLTQKTDSGSFGGFDDNVGDLKTIRYNEEMRETDYNVSSLVIQGDLGFAQLVSATSYYDYDLFFIQDNTNYHKFYSAYYCIEYAGDAATYAPYYFATSGGQGYMYAEGKYCIAPTVEGDYLSGYQDKEYADRFTQEIRLSSQGETFDWLAGLYYEENSYGWEEDYGYPTANENGRQSAIGAENSLYQDSISLAWYEATYGGTYPEARESWYSNSMSTAEQTAVFGELTWHLSDKTDVTFGARYFDRSDEVLYYEEHPSGYLDIDGSGVTSRELLTGETKEFVPKLSVSYDLNDDSMVYALWTVGYRPGGTNRQRGDAAFPKRYEADEMVNSEIGYKGSFADNTATLSLTIFNMNWKGYQFELVDPSYGPCEDEDVDAIAGICGQPWQKGVFNAGDAHINGINADFAWNPTDHISLGMNMEMINAETDTVLALGDLTVPAGTRLPLTAELTGGIWATYNWAVPSLNADAYARLQWSYSGDRIADLENTPFVNEDGSLNSLPTWTNPSYNIGDFSVGLKSDDWEISAFLNNITDERVIYAHGAQGGYTQQNLDEGRMHVDTLYTNRPREYGIRFIRKFGGS</sequence>
<evidence type="ECO:0000313" key="16">
    <source>
        <dbReference type="EMBL" id="KRO97073.1"/>
    </source>
</evidence>
<keyword evidence="10 11" id="KW-0998">Cell outer membrane</keyword>
<feature type="domain" description="TonB-dependent receptor plug" evidence="15">
    <location>
        <begin position="54"/>
        <end position="160"/>
    </location>
</feature>
<reference evidence="16 17" key="1">
    <citation type="submission" date="2015-10" db="EMBL/GenBank/DDBJ databases">
        <title>Metagenome-Assembled Genomes uncover a global brackish microbiome.</title>
        <authorList>
            <person name="Hugerth L.W."/>
            <person name="Larsson J."/>
            <person name="Alneberg J."/>
            <person name="Lindh M.V."/>
            <person name="Legrand C."/>
            <person name="Pinhassi J."/>
            <person name="Andersson A.F."/>
        </authorList>
    </citation>
    <scope>NUCLEOTIDE SEQUENCE [LARGE SCALE GENOMIC DNA]</scope>
    <source>
        <strain evidence="16">BACL26 MAG-121220-bin70</strain>
    </source>
</reference>
<keyword evidence="13" id="KW-0732">Signal</keyword>
<dbReference type="GO" id="GO:0009279">
    <property type="term" value="C:cell outer membrane"/>
    <property type="evidence" value="ECO:0007669"/>
    <property type="project" value="UniProtKB-SubCell"/>
</dbReference>
<keyword evidence="2 11" id="KW-0813">Transport</keyword>
<dbReference type="InterPro" id="IPR036942">
    <property type="entry name" value="Beta-barrel_TonB_sf"/>
</dbReference>
<keyword evidence="3 11" id="KW-1134">Transmembrane beta strand</keyword>
<proteinExistence type="inferred from homology"/>
<evidence type="ECO:0000256" key="5">
    <source>
        <dbReference type="ARBA" id="ARBA00022692"/>
    </source>
</evidence>
<evidence type="ECO:0000313" key="17">
    <source>
        <dbReference type="Proteomes" id="UP000051213"/>
    </source>
</evidence>
<comment type="subcellular location">
    <subcellularLocation>
        <location evidence="1 11">Cell outer membrane</location>
        <topology evidence="1 11">Multi-pass membrane protein</topology>
    </subcellularLocation>
</comment>
<feature type="domain" description="TonB-dependent receptor-like beta-barrel" evidence="14">
    <location>
        <begin position="379"/>
        <end position="814"/>
    </location>
</feature>
<evidence type="ECO:0000256" key="13">
    <source>
        <dbReference type="SAM" id="SignalP"/>
    </source>
</evidence>
<dbReference type="GO" id="GO:0006826">
    <property type="term" value="P:iron ion transport"/>
    <property type="evidence" value="ECO:0007669"/>
    <property type="project" value="UniProtKB-KW"/>
</dbReference>
<dbReference type="InterPro" id="IPR037066">
    <property type="entry name" value="Plug_dom_sf"/>
</dbReference>
<dbReference type="Pfam" id="PF00593">
    <property type="entry name" value="TonB_dep_Rec_b-barrel"/>
    <property type="match status" value="1"/>
</dbReference>
<comment type="caution">
    <text evidence="16">The sequence shown here is derived from an EMBL/GenBank/DDBJ whole genome shotgun (WGS) entry which is preliminary data.</text>
</comment>
<accession>A0A0R2UC79</accession>
<protein>
    <recommendedName>
        <fullName evidence="18">TonB-dependent receptor</fullName>
    </recommendedName>
</protein>
<keyword evidence="9 11" id="KW-0472">Membrane</keyword>
<evidence type="ECO:0000259" key="14">
    <source>
        <dbReference type="Pfam" id="PF00593"/>
    </source>
</evidence>
<dbReference type="SUPFAM" id="SSF56935">
    <property type="entry name" value="Porins"/>
    <property type="match status" value="1"/>
</dbReference>
<dbReference type="Gene3D" id="2.40.170.20">
    <property type="entry name" value="TonB-dependent receptor, beta-barrel domain"/>
    <property type="match status" value="1"/>
</dbReference>
<evidence type="ECO:0000256" key="1">
    <source>
        <dbReference type="ARBA" id="ARBA00004571"/>
    </source>
</evidence>
<dbReference type="InterPro" id="IPR000531">
    <property type="entry name" value="Beta-barrel_TonB"/>
</dbReference>
<evidence type="ECO:0000256" key="9">
    <source>
        <dbReference type="ARBA" id="ARBA00023136"/>
    </source>
</evidence>
<evidence type="ECO:0008006" key="18">
    <source>
        <dbReference type="Google" id="ProtNLM"/>
    </source>
</evidence>
<dbReference type="PANTHER" id="PTHR32552">
    <property type="entry name" value="FERRICHROME IRON RECEPTOR-RELATED"/>
    <property type="match status" value="1"/>
</dbReference>
<organism evidence="16 17">
    <name type="scientific">SAR92 bacterium BACL26 MAG-121220-bin70</name>
    <dbReference type="NCBI Taxonomy" id="1655626"/>
    <lineage>
        <taxon>Bacteria</taxon>
        <taxon>Pseudomonadati</taxon>
        <taxon>Pseudomonadota</taxon>
        <taxon>Gammaproteobacteria</taxon>
        <taxon>Cellvibrionales</taxon>
        <taxon>Porticoccaceae</taxon>
        <taxon>SAR92 clade</taxon>
    </lineage>
</organism>
<keyword evidence="6" id="KW-0408">Iron</keyword>
<dbReference type="AlphaFoldDB" id="A0A0R2UC79"/>
<evidence type="ECO:0000256" key="2">
    <source>
        <dbReference type="ARBA" id="ARBA00022448"/>
    </source>
</evidence>
<feature type="signal peptide" evidence="13">
    <location>
        <begin position="1"/>
        <end position="29"/>
    </location>
</feature>
<dbReference type="Proteomes" id="UP000051213">
    <property type="component" value="Unassembled WGS sequence"/>
</dbReference>
<evidence type="ECO:0000256" key="7">
    <source>
        <dbReference type="ARBA" id="ARBA00023065"/>
    </source>
</evidence>
<keyword evidence="4" id="KW-0410">Iron transport</keyword>
<dbReference type="InterPro" id="IPR039426">
    <property type="entry name" value="TonB-dep_rcpt-like"/>
</dbReference>
<gene>
    <name evidence="16" type="ORF">ABS24_00745</name>
</gene>
<keyword evidence="7" id="KW-0406">Ion transport</keyword>
<evidence type="ECO:0000256" key="3">
    <source>
        <dbReference type="ARBA" id="ARBA00022452"/>
    </source>
</evidence>